<dbReference type="eggNOG" id="COG4977">
    <property type="taxonomic scope" value="Bacteria"/>
</dbReference>
<dbReference type="Proteomes" id="UP000000657">
    <property type="component" value="Chromosome"/>
</dbReference>
<keyword evidence="1" id="KW-0805">Transcription regulation</keyword>
<evidence type="ECO:0000256" key="1">
    <source>
        <dbReference type="ARBA" id="ARBA00023015"/>
    </source>
</evidence>
<dbReference type="InterPro" id="IPR009057">
    <property type="entry name" value="Homeodomain-like_sf"/>
</dbReference>
<dbReference type="Gene3D" id="3.40.50.880">
    <property type="match status" value="1"/>
</dbReference>
<evidence type="ECO:0000313" key="6">
    <source>
        <dbReference type="Proteomes" id="UP000000657"/>
    </source>
</evidence>
<dbReference type="GO" id="GO:0043565">
    <property type="term" value="F:sequence-specific DNA binding"/>
    <property type="evidence" value="ECO:0007669"/>
    <property type="project" value="InterPro"/>
</dbReference>
<feature type="domain" description="HTH araC/xylS-type" evidence="4">
    <location>
        <begin position="216"/>
        <end position="315"/>
    </location>
</feature>
<name>Q0RHC5_FRAAA</name>
<dbReference type="STRING" id="326424.FRAAL4462"/>
<dbReference type="RefSeq" id="WP_011605585.1">
    <property type="nucleotide sequence ID" value="NC_008278.1"/>
</dbReference>
<sequence length="331" mass="34473">MRDADTVAVVFGQDMPIFEASIPTRVFGPVHPEVPAHTVLAVAAEPGPLTTSAGIVVDPPHGLDALDAAGTVIVPGWRVPGGAPAPEALLAALVAARDGGAVVAGLCLGAFVLGAAGLLDGRRVTTHWRFAARLAADHPRATVDADVLYVDEGDIVTSAGSAAGIDACLHLLRRARGSAAANAVARSLVVAPHRTGGQAQYIERPVPPVTQGNPVAAAIVFALDRLGDADLDVDAMARHVHLSRRTFDRRFRAHTGSSPLQWLLTQRVLWAQRLLESPGLSVDALARRVGFADAVALRPHFRRILGVAPAAYRATFADTRSPDGAGRTPVG</sequence>
<evidence type="ECO:0000256" key="2">
    <source>
        <dbReference type="ARBA" id="ARBA00023125"/>
    </source>
</evidence>
<dbReference type="InterPro" id="IPR018060">
    <property type="entry name" value="HTH_AraC"/>
</dbReference>
<evidence type="ECO:0000256" key="3">
    <source>
        <dbReference type="ARBA" id="ARBA00023163"/>
    </source>
</evidence>
<dbReference type="Pfam" id="PF01965">
    <property type="entry name" value="DJ-1_PfpI"/>
    <property type="match status" value="1"/>
</dbReference>
<dbReference type="PANTHER" id="PTHR43130">
    <property type="entry name" value="ARAC-FAMILY TRANSCRIPTIONAL REGULATOR"/>
    <property type="match status" value="1"/>
</dbReference>
<dbReference type="InterPro" id="IPR029062">
    <property type="entry name" value="Class_I_gatase-like"/>
</dbReference>
<evidence type="ECO:0000313" key="5">
    <source>
        <dbReference type="EMBL" id="CAJ63104.1"/>
    </source>
</evidence>
<dbReference type="SUPFAM" id="SSF52317">
    <property type="entry name" value="Class I glutamine amidotransferase-like"/>
    <property type="match status" value="1"/>
</dbReference>
<proteinExistence type="predicted"/>
<organism evidence="5 6">
    <name type="scientific">Frankia alni (strain DSM 45986 / CECT 9034 / ACN14a)</name>
    <dbReference type="NCBI Taxonomy" id="326424"/>
    <lineage>
        <taxon>Bacteria</taxon>
        <taxon>Bacillati</taxon>
        <taxon>Actinomycetota</taxon>
        <taxon>Actinomycetes</taxon>
        <taxon>Frankiales</taxon>
        <taxon>Frankiaceae</taxon>
        <taxon>Frankia</taxon>
    </lineage>
</organism>
<dbReference type="GO" id="GO:0003700">
    <property type="term" value="F:DNA-binding transcription factor activity"/>
    <property type="evidence" value="ECO:0007669"/>
    <property type="project" value="InterPro"/>
</dbReference>
<dbReference type="KEGG" id="fal:FRAAL4462"/>
<dbReference type="AlphaFoldDB" id="Q0RHC5"/>
<dbReference type="HOGENOM" id="CLU_000445_59_0_11"/>
<dbReference type="EMBL" id="CT573213">
    <property type="protein sequence ID" value="CAJ63104.1"/>
    <property type="molecule type" value="Genomic_DNA"/>
</dbReference>
<dbReference type="InterPro" id="IPR052158">
    <property type="entry name" value="INH-QAR"/>
</dbReference>
<keyword evidence="2" id="KW-0238">DNA-binding</keyword>
<keyword evidence="6" id="KW-1185">Reference proteome</keyword>
<accession>Q0RHC5</accession>
<dbReference type="CDD" id="cd03137">
    <property type="entry name" value="GATase1_AraC_1"/>
    <property type="match status" value="1"/>
</dbReference>
<dbReference type="InterPro" id="IPR002818">
    <property type="entry name" value="DJ-1/PfpI"/>
</dbReference>
<dbReference type="PANTHER" id="PTHR43130:SF3">
    <property type="entry name" value="HTH-TYPE TRANSCRIPTIONAL REGULATOR RV1931C"/>
    <property type="match status" value="1"/>
</dbReference>
<dbReference type="Pfam" id="PF12833">
    <property type="entry name" value="HTH_18"/>
    <property type="match status" value="1"/>
</dbReference>
<keyword evidence="3" id="KW-0804">Transcription</keyword>
<evidence type="ECO:0000259" key="4">
    <source>
        <dbReference type="PROSITE" id="PS01124"/>
    </source>
</evidence>
<reference evidence="5 6" key="1">
    <citation type="journal article" date="2007" name="Genome Res.">
        <title>Genome characteristics of facultatively symbiotic Frankia sp. strains reflect host range and host plant biogeography.</title>
        <authorList>
            <person name="Normand P."/>
            <person name="Lapierre P."/>
            <person name="Tisa L.S."/>
            <person name="Gogarten J.P."/>
            <person name="Alloisio N."/>
            <person name="Bagnarol E."/>
            <person name="Bassi C.A."/>
            <person name="Berry A.M."/>
            <person name="Bickhart D.M."/>
            <person name="Choisne N."/>
            <person name="Couloux A."/>
            <person name="Cournoyer B."/>
            <person name="Cruveiller S."/>
            <person name="Daubin V."/>
            <person name="Demange N."/>
            <person name="Francino M.P."/>
            <person name="Goltsman E."/>
            <person name="Huang Y."/>
            <person name="Kopp O.R."/>
            <person name="Labarre L."/>
            <person name="Lapidus A."/>
            <person name="Lavire C."/>
            <person name="Marechal J."/>
            <person name="Martinez M."/>
            <person name="Mastronunzio J.E."/>
            <person name="Mullin B.C."/>
            <person name="Niemann J."/>
            <person name="Pujic P."/>
            <person name="Rawnsley T."/>
            <person name="Rouy Z."/>
            <person name="Schenowitz C."/>
            <person name="Sellstedt A."/>
            <person name="Tavares F."/>
            <person name="Tomkins J.P."/>
            <person name="Vallenet D."/>
            <person name="Valverde C."/>
            <person name="Wall L.G."/>
            <person name="Wang Y."/>
            <person name="Medigue C."/>
            <person name="Benson D.R."/>
        </authorList>
    </citation>
    <scope>NUCLEOTIDE SEQUENCE [LARGE SCALE GENOMIC DNA]</scope>
    <source>
        <strain evidence="6">DSM 45986 / CECT 9034 / ACN14a</strain>
    </source>
</reference>
<gene>
    <name evidence="5" type="ordered locus">FRAAL4462</name>
</gene>
<dbReference type="SMART" id="SM00342">
    <property type="entry name" value="HTH_ARAC"/>
    <property type="match status" value="1"/>
</dbReference>
<protein>
    <submittedName>
        <fullName evidence="5">AraC-family transcriptional regulator (Partial)</fullName>
    </submittedName>
</protein>
<dbReference type="Gene3D" id="1.10.10.60">
    <property type="entry name" value="Homeodomain-like"/>
    <property type="match status" value="1"/>
</dbReference>
<dbReference type="PROSITE" id="PS00041">
    <property type="entry name" value="HTH_ARAC_FAMILY_1"/>
    <property type="match status" value="1"/>
</dbReference>
<dbReference type="InterPro" id="IPR018062">
    <property type="entry name" value="HTH_AraC-typ_CS"/>
</dbReference>
<dbReference type="PROSITE" id="PS01124">
    <property type="entry name" value="HTH_ARAC_FAMILY_2"/>
    <property type="match status" value="1"/>
</dbReference>
<dbReference type="SUPFAM" id="SSF46689">
    <property type="entry name" value="Homeodomain-like"/>
    <property type="match status" value="2"/>
</dbReference>